<dbReference type="EMBL" id="BMHQ01000016">
    <property type="protein sequence ID" value="GGE28105.1"/>
    <property type="molecule type" value="Genomic_DNA"/>
</dbReference>
<evidence type="ECO:0000313" key="2">
    <source>
        <dbReference type="EMBL" id="GGE28105.1"/>
    </source>
</evidence>
<proteinExistence type="predicted"/>
<protein>
    <submittedName>
        <fullName evidence="2">Uncharacterized protein</fullName>
    </submittedName>
</protein>
<feature type="transmembrane region" description="Helical" evidence="1">
    <location>
        <begin position="60"/>
        <end position="80"/>
    </location>
</feature>
<keyword evidence="1" id="KW-0472">Membrane</keyword>
<keyword evidence="3" id="KW-1185">Reference proteome</keyword>
<dbReference type="RefSeq" id="WP_188648965.1">
    <property type="nucleotide sequence ID" value="NZ_BMHQ01000016.1"/>
</dbReference>
<evidence type="ECO:0000313" key="3">
    <source>
        <dbReference type="Proteomes" id="UP000625210"/>
    </source>
</evidence>
<evidence type="ECO:0000256" key="1">
    <source>
        <dbReference type="SAM" id="Phobius"/>
    </source>
</evidence>
<accession>A0A8J2VJ67</accession>
<sequence>MKNLTRLMKSEGKFYSLLGVRYPRGIPKRVPLYFFGLQILMTTLEQVPILPFYWLLQADFVLGVALNHCVIVTVATWLIVNSNGKKGRSHEAELRAKYKHFKAENYFALYRSIPKPTTYRFASELTYREEPRREKK</sequence>
<keyword evidence="1" id="KW-1133">Transmembrane helix</keyword>
<dbReference type="Proteomes" id="UP000625210">
    <property type="component" value="Unassembled WGS sequence"/>
</dbReference>
<gene>
    <name evidence="2" type="ORF">GCM10011571_32750</name>
</gene>
<reference evidence="2" key="1">
    <citation type="journal article" date="2014" name="Int. J. Syst. Evol. Microbiol.">
        <title>Complete genome sequence of Corynebacterium casei LMG S-19264T (=DSM 44701T), isolated from a smear-ripened cheese.</title>
        <authorList>
            <consortium name="US DOE Joint Genome Institute (JGI-PGF)"/>
            <person name="Walter F."/>
            <person name="Albersmeier A."/>
            <person name="Kalinowski J."/>
            <person name="Ruckert C."/>
        </authorList>
    </citation>
    <scope>NUCLEOTIDE SEQUENCE</scope>
    <source>
        <strain evidence="2">CGMCC 1.15179</strain>
    </source>
</reference>
<reference evidence="2" key="2">
    <citation type="submission" date="2020-09" db="EMBL/GenBank/DDBJ databases">
        <authorList>
            <person name="Sun Q."/>
            <person name="Zhou Y."/>
        </authorList>
    </citation>
    <scope>NUCLEOTIDE SEQUENCE</scope>
    <source>
        <strain evidence="2">CGMCC 1.15179</strain>
    </source>
</reference>
<keyword evidence="1" id="KW-0812">Transmembrane</keyword>
<comment type="caution">
    <text evidence="2">The sequence shown here is derived from an EMBL/GenBank/DDBJ whole genome shotgun (WGS) entry which is preliminary data.</text>
</comment>
<organism evidence="2 3">
    <name type="scientific">Marinithermofilum abyssi</name>
    <dbReference type="NCBI Taxonomy" id="1571185"/>
    <lineage>
        <taxon>Bacteria</taxon>
        <taxon>Bacillati</taxon>
        <taxon>Bacillota</taxon>
        <taxon>Bacilli</taxon>
        <taxon>Bacillales</taxon>
        <taxon>Thermoactinomycetaceae</taxon>
        <taxon>Marinithermofilum</taxon>
    </lineage>
</organism>
<feature type="transmembrane region" description="Helical" evidence="1">
    <location>
        <begin position="32"/>
        <end position="54"/>
    </location>
</feature>
<name>A0A8J2VJ67_9BACL</name>
<dbReference type="AlphaFoldDB" id="A0A8J2VJ67"/>